<evidence type="ECO:0000313" key="2">
    <source>
        <dbReference type="EMBL" id="MBK0379907.1"/>
    </source>
</evidence>
<dbReference type="RefSeq" id="WP_200066447.1">
    <property type="nucleotide sequence ID" value="NZ_JAEHFW010000002.1"/>
</dbReference>
<evidence type="ECO:0000313" key="3">
    <source>
        <dbReference type="Proteomes" id="UP000613193"/>
    </source>
</evidence>
<dbReference type="Proteomes" id="UP000613193">
    <property type="component" value="Unassembled WGS sequence"/>
</dbReference>
<gene>
    <name evidence="2" type="ORF">I5M19_11340</name>
</gene>
<name>A0A934PUR2_9SPHI</name>
<reference evidence="2" key="1">
    <citation type="submission" date="2020-12" db="EMBL/GenBank/DDBJ databases">
        <title>Bacterial novel species Mucilaginibacter sp. SD-g isolated from soil.</title>
        <authorList>
            <person name="Jung H.-Y."/>
        </authorList>
    </citation>
    <scope>NUCLEOTIDE SEQUENCE</scope>
    <source>
        <strain evidence="2">SD-g</strain>
    </source>
</reference>
<feature type="transmembrane region" description="Helical" evidence="1">
    <location>
        <begin position="6"/>
        <end position="24"/>
    </location>
</feature>
<dbReference type="EMBL" id="JAEHFW010000002">
    <property type="protein sequence ID" value="MBK0379907.1"/>
    <property type="molecule type" value="Genomic_DNA"/>
</dbReference>
<keyword evidence="1" id="KW-0812">Transmembrane</keyword>
<accession>A0A934PUR2</accession>
<comment type="caution">
    <text evidence="2">The sequence shown here is derived from an EMBL/GenBank/DDBJ whole genome shotgun (WGS) entry which is preliminary data.</text>
</comment>
<sequence length="59" mass="7001">MEINYWVLGIVLFALTILVIWLVVRNQRDEKKFEKEVIESEIKPVDHDNDNISSNDEKN</sequence>
<evidence type="ECO:0000256" key="1">
    <source>
        <dbReference type="SAM" id="Phobius"/>
    </source>
</evidence>
<keyword evidence="1" id="KW-0472">Membrane</keyword>
<dbReference type="AlphaFoldDB" id="A0A934PUR2"/>
<keyword evidence="3" id="KW-1185">Reference proteome</keyword>
<keyword evidence="1" id="KW-1133">Transmembrane helix</keyword>
<proteinExistence type="predicted"/>
<protein>
    <submittedName>
        <fullName evidence="2">Uncharacterized protein</fullName>
    </submittedName>
</protein>
<organism evidence="2 3">
    <name type="scientific">Mucilaginibacter segetis</name>
    <dbReference type="NCBI Taxonomy" id="2793071"/>
    <lineage>
        <taxon>Bacteria</taxon>
        <taxon>Pseudomonadati</taxon>
        <taxon>Bacteroidota</taxon>
        <taxon>Sphingobacteriia</taxon>
        <taxon>Sphingobacteriales</taxon>
        <taxon>Sphingobacteriaceae</taxon>
        <taxon>Mucilaginibacter</taxon>
    </lineage>
</organism>